<organism evidence="2 3">
    <name type="scientific">Dichomitus squalens (strain LYAD-421)</name>
    <name type="common">Western red white-rot fungus</name>
    <dbReference type="NCBI Taxonomy" id="732165"/>
    <lineage>
        <taxon>Eukaryota</taxon>
        <taxon>Fungi</taxon>
        <taxon>Dikarya</taxon>
        <taxon>Basidiomycota</taxon>
        <taxon>Agaricomycotina</taxon>
        <taxon>Agaricomycetes</taxon>
        <taxon>Polyporales</taxon>
        <taxon>Polyporaceae</taxon>
        <taxon>Dichomitus</taxon>
    </lineage>
</organism>
<feature type="region of interest" description="Disordered" evidence="1">
    <location>
        <begin position="1"/>
        <end position="31"/>
    </location>
</feature>
<dbReference type="KEGG" id="dsq:DICSQDRAFT_157024"/>
<sequence>MSGGRSGRPRELSVDAPSGRRRPVTSEETRPGLRQFVRLVNARRCTCRCRCRPLASAVEWRAWASPSGRSEAHIFSRCPVTRPRTTSRVPPARPSTVSFRRARGKVADLGGWQRRRARGARSSDCIVRG</sequence>
<dbReference type="HOGENOM" id="CLU_1953907_0_0_1"/>
<dbReference type="GeneID" id="18837708"/>
<name>R7SQA2_DICSQ</name>
<dbReference type="EMBL" id="JH719440">
    <property type="protein sequence ID" value="EJF58108.1"/>
    <property type="molecule type" value="Genomic_DNA"/>
</dbReference>
<dbReference type="RefSeq" id="XP_007369214.1">
    <property type="nucleotide sequence ID" value="XM_007369152.1"/>
</dbReference>
<feature type="region of interest" description="Disordered" evidence="1">
    <location>
        <begin position="81"/>
        <end position="102"/>
    </location>
</feature>
<reference evidence="2 3" key="1">
    <citation type="journal article" date="2012" name="Science">
        <title>The Paleozoic origin of enzymatic lignin decomposition reconstructed from 31 fungal genomes.</title>
        <authorList>
            <person name="Floudas D."/>
            <person name="Binder M."/>
            <person name="Riley R."/>
            <person name="Barry K."/>
            <person name="Blanchette R.A."/>
            <person name="Henrissat B."/>
            <person name="Martinez A.T."/>
            <person name="Otillar R."/>
            <person name="Spatafora J.W."/>
            <person name="Yadav J.S."/>
            <person name="Aerts A."/>
            <person name="Benoit I."/>
            <person name="Boyd A."/>
            <person name="Carlson A."/>
            <person name="Copeland A."/>
            <person name="Coutinho P.M."/>
            <person name="de Vries R.P."/>
            <person name="Ferreira P."/>
            <person name="Findley K."/>
            <person name="Foster B."/>
            <person name="Gaskell J."/>
            <person name="Glotzer D."/>
            <person name="Gorecki P."/>
            <person name="Heitman J."/>
            <person name="Hesse C."/>
            <person name="Hori C."/>
            <person name="Igarashi K."/>
            <person name="Jurgens J.A."/>
            <person name="Kallen N."/>
            <person name="Kersten P."/>
            <person name="Kohler A."/>
            <person name="Kuees U."/>
            <person name="Kumar T.K.A."/>
            <person name="Kuo A."/>
            <person name="LaButti K."/>
            <person name="Larrondo L.F."/>
            <person name="Lindquist E."/>
            <person name="Ling A."/>
            <person name="Lombard V."/>
            <person name="Lucas S."/>
            <person name="Lundell T."/>
            <person name="Martin R."/>
            <person name="McLaughlin D.J."/>
            <person name="Morgenstern I."/>
            <person name="Morin E."/>
            <person name="Murat C."/>
            <person name="Nagy L.G."/>
            <person name="Nolan M."/>
            <person name="Ohm R.A."/>
            <person name="Patyshakuliyeva A."/>
            <person name="Rokas A."/>
            <person name="Ruiz-Duenas F.J."/>
            <person name="Sabat G."/>
            <person name="Salamov A."/>
            <person name="Samejima M."/>
            <person name="Schmutz J."/>
            <person name="Slot J.C."/>
            <person name="St John F."/>
            <person name="Stenlid J."/>
            <person name="Sun H."/>
            <person name="Sun S."/>
            <person name="Syed K."/>
            <person name="Tsang A."/>
            <person name="Wiebenga A."/>
            <person name="Young D."/>
            <person name="Pisabarro A."/>
            <person name="Eastwood D.C."/>
            <person name="Martin F."/>
            <person name="Cullen D."/>
            <person name="Grigoriev I.V."/>
            <person name="Hibbett D.S."/>
        </authorList>
    </citation>
    <scope>NUCLEOTIDE SEQUENCE [LARGE SCALE GENOMIC DNA]</scope>
    <source>
        <strain evidence="2 3">LYAD-421 SS1</strain>
    </source>
</reference>
<dbReference type="AlphaFoldDB" id="R7SQA2"/>
<feature type="non-terminal residue" evidence="2">
    <location>
        <position position="129"/>
    </location>
</feature>
<proteinExistence type="predicted"/>
<evidence type="ECO:0000256" key="1">
    <source>
        <dbReference type="SAM" id="MobiDB-lite"/>
    </source>
</evidence>
<evidence type="ECO:0000313" key="3">
    <source>
        <dbReference type="Proteomes" id="UP000053319"/>
    </source>
</evidence>
<gene>
    <name evidence="2" type="ORF">DICSQDRAFT_157024</name>
</gene>
<dbReference type="Proteomes" id="UP000053319">
    <property type="component" value="Unassembled WGS sequence"/>
</dbReference>
<evidence type="ECO:0000313" key="2">
    <source>
        <dbReference type="EMBL" id="EJF58108.1"/>
    </source>
</evidence>
<protein>
    <submittedName>
        <fullName evidence="2">Uncharacterized protein</fullName>
    </submittedName>
</protein>
<accession>R7SQA2</accession>